<feature type="transmembrane region" description="Helical" evidence="1">
    <location>
        <begin position="261"/>
        <end position="282"/>
    </location>
</feature>
<organism evidence="2 3">
    <name type="scientific">Sphingomonas glaciei</name>
    <dbReference type="NCBI Taxonomy" id="2938948"/>
    <lineage>
        <taxon>Bacteria</taxon>
        <taxon>Pseudomonadati</taxon>
        <taxon>Pseudomonadota</taxon>
        <taxon>Alphaproteobacteria</taxon>
        <taxon>Sphingomonadales</taxon>
        <taxon>Sphingomonadaceae</taxon>
        <taxon>Sphingomonas</taxon>
    </lineage>
</organism>
<sequence length="326" mass="35231">MTDAAMPAAPGRRLWLYKRPFSIGVAHECWVLIDSRMSGLTSTLVVDGEEVASDVTPVTGAEAVRNHRLAHTLPDGRRIEIEAGYVNWWTVGIAVRLDGTLIHESHKGRQIAYPERFARMVSDPKQGGEPAYDPGKLKRNKIPIAVDIATGLLFFLVAKLTDLKTAALVGAAVGLGIVILQRFVKVDLVGGMMLFGVFMLLVSAGFAILFEDEEIIKHRSTIVGLVGATCFLFDGLVLKGRKLGAGIDRYMAYNDIDQRRLSIGMGLTGLVMAGGNSFVAWAFSTDAWLIYTTFLDIPVSMALVLWTVSWARKGGKAGPGQALAGA</sequence>
<dbReference type="Proteomes" id="UP000831921">
    <property type="component" value="Chromosome"/>
</dbReference>
<dbReference type="Pfam" id="PF04279">
    <property type="entry name" value="IspA"/>
    <property type="match status" value="1"/>
</dbReference>
<keyword evidence="1" id="KW-1133">Transmembrane helix</keyword>
<dbReference type="RefSeq" id="WP_249454800.1">
    <property type="nucleotide sequence ID" value="NZ_CP097253.1"/>
</dbReference>
<protein>
    <submittedName>
        <fullName evidence="2">Septation protein IspZ</fullName>
    </submittedName>
</protein>
<gene>
    <name evidence="2" type="ORF">M1K48_09740</name>
</gene>
<reference evidence="2 3" key="1">
    <citation type="submission" date="2022-05" db="EMBL/GenBank/DDBJ databases">
        <title>S8-45 Sphingomonas ultraviolaceadurans.</title>
        <authorList>
            <person name="Liu Y."/>
        </authorList>
    </citation>
    <scope>NUCLEOTIDE SEQUENCE [LARGE SCALE GENOMIC DNA]</scope>
    <source>
        <strain evidence="2 3">S8-45</strain>
    </source>
</reference>
<name>A0ABY5MT35_9SPHN</name>
<proteinExistence type="predicted"/>
<keyword evidence="1" id="KW-0812">Transmembrane</keyword>
<feature type="transmembrane region" description="Helical" evidence="1">
    <location>
        <begin position="191"/>
        <end position="210"/>
    </location>
</feature>
<dbReference type="InterPro" id="IPR006008">
    <property type="entry name" value="YciB"/>
</dbReference>
<keyword evidence="1" id="KW-0472">Membrane</keyword>
<dbReference type="EMBL" id="CP097253">
    <property type="protein sequence ID" value="UUR07222.1"/>
    <property type="molecule type" value="Genomic_DNA"/>
</dbReference>
<feature type="transmembrane region" description="Helical" evidence="1">
    <location>
        <begin position="288"/>
        <end position="308"/>
    </location>
</feature>
<evidence type="ECO:0000313" key="3">
    <source>
        <dbReference type="Proteomes" id="UP000831921"/>
    </source>
</evidence>
<keyword evidence="3" id="KW-1185">Reference proteome</keyword>
<accession>A0ABY5MT35</accession>
<evidence type="ECO:0000313" key="2">
    <source>
        <dbReference type="EMBL" id="UUR07222.1"/>
    </source>
</evidence>
<feature type="transmembrane region" description="Helical" evidence="1">
    <location>
        <begin position="166"/>
        <end position="184"/>
    </location>
</feature>
<evidence type="ECO:0000256" key="1">
    <source>
        <dbReference type="SAM" id="Phobius"/>
    </source>
</evidence>